<dbReference type="RefSeq" id="WP_306428724.1">
    <property type="nucleotide sequence ID" value="NZ_BORC01000009.1"/>
</dbReference>
<organism evidence="5 6">
    <name type="scientific">Robertmurraya siralis</name>
    <dbReference type="NCBI Taxonomy" id="77777"/>
    <lineage>
        <taxon>Bacteria</taxon>
        <taxon>Bacillati</taxon>
        <taxon>Bacillota</taxon>
        <taxon>Bacilli</taxon>
        <taxon>Bacillales</taxon>
        <taxon>Bacillaceae</taxon>
        <taxon>Robertmurraya</taxon>
    </lineage>
</organism>
<comment type="caution">
    <text evidence="5">The sequence shown here is derived from an EMBL/GenBank/DDBJ whole genome shotgun (WGS) entry which is preliminary data.</text>
</comment>
<dbReference type="GO" id="GO:0005524">
    <property type="term" value="F:ATP binding"/>
    <property type="evidence" value="ECO:0007669"/>
    <property type="project" value="UniProtKB-KW"/>
</dbReference>
<evidence type="ECO:0000313" key="5">
    <source>
        <dbReference type="EMBL" id="GIN63988.1"/>
    </source>
</evidence>
<sequence length="173" mass="19423">MRRRLDIAISLLASPQVIFLDEPTTGLDPRSRRNVWELIQQLSKDGVTIFLTTQYLEEADQLADKIAVIDGGRIVEEGTSEELKGLIGNEKIELIFDDLSSCSLALKLLEGQINESEQMISINTCSIESLRQLLNTLYEHGIEPISVSFRKPTLDDVFMDITSRKRKGLTTNA</sequence>
<protein>
    <recommendedName>
        <fullName evidence="4">ATPase AAA-type core domain-containing protein</fullName>
    </recommendedName>
</protein>
<dbReference type="AlphaFoldDB" id="A0A919WKW8"/>
<reference evidence="5" key="1">
    <citation type="submission" date="2021-03" db="EMBL/GenBank/DDBJ databases">
        <title>Antimicrobial resistance genes in bacteria isolated from Japanese honey, and their potential for conferring macrolide and lincosamide resistance in the American foulbrood pathogen Paenibacillus larvae.</title>
        <authorList>
            <person name="Okamoto M."/>
            <person name="Kumagai M."/>
            <person name="Kanamori H."/>
            <person name="Takamatsu D."/>
        </authorList>
    </citation>
    <scope>NUCLEOTIDE SEQUENCE</scope>
    <source>
        <strain evidence="5">J27TS8</strain>
    </source>
</reference>
<proteinExistence type="predicted"/>
<evidence type="ECO:0000256" key="3">
    <source>
        <dbReference type="ARBA" id="ARBA00022840"/>
    </source>
</evidence>
<evidence type="ECO:0000313" key="6">
    <source>
        <dbReference type="Proteomes" id="UP000682111"/>
    </source>
</evidence>
<dbReference type="InterPro" id="IPR003959">
    <property type="entry name" value="ATPase_AAA_core"/>
</dbReference>
<name>A0A919WKW8_9BACI</name>
<keyword evidence="2" id="KW-0547">Nucleotide-binding</keyword>
<keyword evidence="3" id="KW-0067">ATP-binding</keyword>
<evidence type="ECO:0000259" key="4">
    <source>
        <dbReference type="Pfam" id="PF13304"/>
    </source>
</evidence>
<accession>A0A919WKW8</accession>
<dbReference type="Pfam" id="PF13304">
    <property type="entry name" value="AAA_21"/>
    <property type="match status" value="1"/>
</dbReference>
<evidence type="ECO:0000256" key="2">
    <source>
        <dbReference type="ARBA" id="ARBA00022741"/>
    </source>
</evidence>
<keyword evidence="1" id="KW-0813">Transport</keyword>
<dbReference type="Proteomes" id="UP000682111">
    <property type="component" value="Unassembled WGS sequence"/>
</dbReference>
<dbReference type="PANTHER" id="PTHR42711">
    <property type="entry name" value="ABC TRANSPORTER ATP-BINDING PROTEIN"/>
    <property type="match status" value="1"/>
</dbReference>
<dbReference type="InterPro" id="IPR027417">
    <property type="entry name" value="P-loop_NTPase"/>
</dbReference>
<dbReference type="Gene3D" id="3.40.50.300">
    <property type="entry name" value="P-loop containing nucleotide triphosphate hydrolases"/>
    <property type="match status" value="1"/>
</dbReference>
<feature type="domain" description="ATPase AAA-type core" evidence="4">
    <location>
        <begin position="4"/>
        <end position="53"/>
    </location>
</feature>
<keyword evidence="6" id="KW-1185">Reference proteome</keyword>
<evidence type="ECO:0000256" key="1">
    <source>
        <dbReference type="ARBA" id="ARBA00022448"/>
    </source>
</evidence>
<gene>
    <name evidence="5" type="ORF">J27TS8_39810</name>
</gene>
<dbReference type="GO" id="GO:0016887">
    <property type="term" value="F:ATP hydrolysis activity"/>
    <property type="evidence" value="ECO:0007669"/>
    <property type="project" value="InterPro"/>
</dbReference>
<dbReference type="InterPro" id="IPR050763">
    <property type="entry name" value="ABC_transporter_ATP-binding"/>
</dbReference>
<dbReference type="PANTHER" id="PTHR42711:SF19">
    <property type="entry name" value="DOXORUBICIN RESISTANCE ATP-BINDING PROTEIN DRRA"/>
    <property type="match status" value="1"/>
</dbReference>
<dbReference type="EMBL" id="BORC01000009">
    <property type="protein sequence ID" value="GIN63988.1"/>
    <property type="molecule type" value="Genomic_DNA"/>
</dbReference>
<dbReference type="SUPFAM" id="SSF52540">
    <property type="entry name" value="P-loop containing nucleoside triphosphate hydrolases"/>
    <property type="match status" value="1"/>
</dbReference>